<sequence length="481" mass="55778">MDPCLRATNTEGEIKTKEYIFQRLIETVDFIGAENVVQVVTDNASNCRGAGLMVEQKYPHIFWTPCVVHTLNLALKSICAARDEEDPEFEHCNWINEVTSDAQHIRNFIMNHSMRLSMFNDNSKLKLLAIAETRFASQIVMLKRFREIKDDLTLLVVCPRWSDYRDDNQGRAQFVKDKVLSDLWWDKVKYILDFSEPIYSMIRAADTDKPCLHLIYEMWDSMIEKVKTIIYRHEGKHEHDHSPFYDIVDKILQSRWLKNNTPLHCLAHSLNPKYYTQAWLDEVNGREAPHVDEEISTERNKCFRRMFGDGPELHKIKQQFGNFSLFAAGFSSFDSIEDRTYLEPKIWWGIHGNSAPELQKLALKLLGQPSSSSCAERNRSSILLEFIIFLHLPPTWMLECEFHLICCRLNPGRAEDLVFVHQNLRLISRKSAEYSSGPTRFWDIGGDTHDIFGGGADFLQEAVLSLDEPDVEAMLDDLEDH</sequence>
<evidence type="ECO:0000313" key="1">
    <source>
        <dbReference type="EnsemblPlants" id="AVESA.00010b.r2.4DG0718520.2.CDS"/>
    </source>
</evidence>
<name>A0ACD5X1H3_AVESA</name>
<evidence type="ECO:0000313" key="2">
    <source>
        <dbReference type="Proteomes" id="UP001732700"/>
    </source>
</evidence>
<reference evidence="1" key="1">
    <citation type="submission" date="2021-05" db="EMBL/GenBank/DDBJ databases">
        <authorList>
            <person name="Scholz U."/>
            <person name="Mascher M."/>
            <person name="Fiebig A."/>
        </authorList>
    </citation>
    <scope>NUCLEOTIDE SEQUENCE [LARGE SCALE GENOMIC DNA]</scope>
</reference>
<accession>A0ACD5X1H3</accession>
<keyword evidence="2" id="KW-1185">Reference proteome</keyword>
<dbReference type="EnsemblPlants" id="AVESA.00010b.r2.4DG0718520.2">
    <property type="protein sequence ID" value="AVESA.00010b.r2.4DG0718520.2.CDS"/>
    <property type="gene ID" value="AVESA.00010b.r2.4DG0718520"/>
</dbReference>
<organism evidence="1 2">
    <name type="scientific">Avena sativa</name>
    <name type="common">Oat</name>
    <dbReference type="NCBI Taxonomy" id="4498"/>
    <lineage>
        <taxon>Eukaryota</taxon>
        <taxon>Viridiplantae</taxon>
        <taxon>Streptophyta</taxon>
        <taxon>Embryophyta</taxon>
        <taxon>Tracheophyta</taxon>
        <taxon>Spermatophyta</taxon>
        <taxon>Magnoliopsida</taxon>
        <taxon>Liliopsida</taxon>
        <taxon>Poales</taxon>
        <taxon>Poaceae</taxon>
        <taxon>BOP clade</taxon>
        <taxon>Pooideae</taxon>
        <taxon>Poodae</taxon>
        <taxon>Poeae</taxon>
        <taxon>Poeae Chloroplast Group 1 (Aveneae type)</taxon>
        <taxon>Aveninae</taxon>
        <taxon>Avena</taxon>
    </lineage>
</organism>
<reference evidence="1" key="2">
    <citation type="submission" date="2025-09" db="UniProtKB">
        <authorList>
            <consortium name="EnsemblPlants"/>
        </authorList>
    </citation>
    <scope>IDENTIFICATION</scope>
</reference>
<dbReference type="Proteomes" id="UP001732700">
    <property type="component" value="Chromosome 4D"/>
</dbReference>
<protein>
    <submittedName>
        <fullName evidence="1">Uncharacterized protein</fullName>
    </submittedName>
</protein>
<proteinExistence type="predicted"/>